<dbReference type="Proteomes" id="UP000001194">
    <property type="component" value="Unassembled WGS sequence"/>
</dbReference>
<feature type="region of interest" description="Disordered" evidence="1">
    <location>
        <begin position="379"/>
        <end position="399"/>
    </location>
</feature>
<dbReference type="EMBL" id="DS547097">
    <property type="protein sequence ID" value="EDR10556.1"/>
    <property type="molecule type" value="Genomic_DNA"/>
</dbReference>
<dbReference type="RefSeq" id="XP_001879006.1">
    <property type="nucleotide sequence ID" value="XM_001878971.1"/>
</dbReference>
<proteinExistence type="predicted"/>
<dbReference type="HOGENOM" id="CLU_514886_0_0_1"/>
<evidence type="ECO:0000256" key="1">
    <source>
        <dbReference type="SAM" id="MobiDB-lite"/>
    </source>
</evidence>
<name>B0D4F9_LACBS</name>
<protein>
    <submittedName>
        <fullName evidence="2">Predicted protein</fullName>
    </submittedName>
</protein>
<dbReference type="OrthoDB" id="3055657at2759"/>
<keyword evidence="3" id="KW-1185">Reference proteome</keyword>
<dbReference type="GeneID" id="6074698"/>
<dbReference type="KEGG" id="lbc:LACBIDRAFT_325290"/>
<organism evidence="3">
    <name type="scientific">Laccaria bicolor (strain S238N-H82 / ATCC MYA-4686)</name>
    <name type="common">Bicoloured deceiver</name>
    <name type="synonym">Laccaria laccata var. bicolor</name>
    <dbReference type="NCBI Taxonomy" id="486041"/>
    <lineage>
        <taxon>Eukaryota</taxon>
        <taxon>Fungi</taxon>
        <taxon>Dikarya</taxon>
        <taxon>Basidiomycota</taxon>
        <taxon>Agaricomycotina</taxon>
        <taxon>Agaricomycetes</taxon>
        <taxon>Agaricomycetidae</taxon>
        <taxon>Agaricales</taxon>
        <taxon>Agaricineae</taxon>
        <taxon>Hydnangiaceae</taxon>
        <taxon>Laccaria</taxon>
    </lineage>
</organism>
<accession>B0D4F9</accession>
<sequence length="571" mass="63425">MALRLCKNIIFSVASGVFSYVPVPTPIQKVLDLAVVFSQQASGSFQQIQRSISEPCLSAHHITLASDSPEMTDQTRRYVIGLLASTALKLNHWQATDFVALNALLDCPEENSSWLCGEEIRSGPGFLLGDPACDRIIFVPPPFEEIVDTVEPVGEIRKLIGFRYAYLQPIRDFVPKLTADDTLFLVICGHGSEEGIVFLGDAYHHITLHPFEVECALEGCAATVYLIITACFSGRWKSKRWNLIAAAGADQESVSIVESDSGHFRGGLFTTALLAEHADQYGLRAPKPGPVTDTPTYSSGGYSNPFAQMEHDFGPPRQGQRHPMLLLPRKRTSDVLDWLHKLRNDMGRTYASADFKICPCREDDTVWKPLFADLTNSPALQRNNVQPPSRAPLASGNSSPILQNTESVLLEENEKVLLCLARDHLRFAPPETLGEVYLLRHCNALVNDGSLTAEEKAETVKILKQRDDYRFLARSIAHKLGWQNAAIEVGCPFTEQRWLDHNLSLQAEAADHGYLLWDLHVFQINTPWKGAAGWLARVWEAAGKPTIDAKEWMDTLEDCSEFAGITLGFVQ</sequence>
<reference evidence="2 3" key="1">
    <citation type="journal article" date="2008" name="Nature">
        <title>The genome of Laccaria bicolor provides insights into mycorrhizal symbiosis.</title>
        <authorList>
            <person name="Martin F."/>
            <person name="Aerts A."/>
            <person name="Ahren D."/>
            <person name="Brun A."/>
            <person name="Danchin E.G.J."/>
            <person name="Duchaussoy F."/>
            <person name="Gibon J."/>
            <person name="Kohler A."/>
            <person name="Lindquist E."/>
            <person name="Pereda V."/>
            <person name="Salamov A."/>
            <person name="Shapiro H.J."/>
            <person name="Wuyts J."/>
            <person name="Blaudez D."/>
            <person name="Buee M."/>
            <person name="Brokstein P."/>
            <person name="Canbaeck B."/>
            <person name="Cohen D."/>
            <person name="Courty P.E."/>
            <person name="Coutinho P.M."/>
            <person name="Delaruelle C."/>
            <person name="Detter J.C."/>
            <person name="Deveau A."/>
            <person name="DiFazio S."/>
            <person name="Duplessis S."/>
            <person name="Fraissinet-Tachet L."/>
            <person name="Lucic E."/>
            <person name="Frey-Klett P."/>
            <person name="Fourrey C."/>
            <person name="Feussner I."/>
            <person name="Gay G."/>
            <person name="Grimwood J."/>
            <person name="Hoegger P.J."/>
            <person name="Jain P."/>
            <person name="Kilaru S."/>
            <person name="Labbe J."/>
            <person name="Lin Y.C."/>
            <person name="Legue V."/>
            <person name="Le Tacon F."/>
            <person name="Marmeisse R."/>
            <person name="Melayah D."/>
            <person name="Montanini B."/>
            <person name="Muratet M."/>
            <person name="Nehls U."/>
            <person name="Niculita-Hirzel H."/>
            <person name="Oudot-Le Secq M.P."/>
            <person name="Peter M."/>
            <person name="Quesneville H."/>
            <person name="Rajashekar B."/>
            <person name="Reich M."/>
            <person name="Rouhier N."/>
            <person name="Schmutz J."/>
            <person name="Yin T."/>
            <person name="Chalot M."/>
            <person name="Henrissat B."/>
            <person name="Kuees U."/>
            <person name="Lucas S."/>
            <person name="Van de Peer Y."/>
            <person name="Podila G.K."/>
            <person name="Polle A."/>
            <person name="Pukkila P.J."/>
            <person name="Richardson P.M."/>
            <person name="Rouze P."/>
            <person name="Sanders I.R."/>
            <person name="Stajich J.E."/>
            <person name="Tunlid A."/>
            <person name="Tuskan G."/>
            <person name="Grigoriev I.V."/>
        </authorList>
    </citation>
    <scope>NUCLEOTIDE SEQUENCE [LARGE SCALE GENOMIC DNA]</scope>
    <source>
        <strain evidence="3">S238N-H82 / ATCC MYA-4686</strain>
    </source>
</reference>
<dbReference type="InParanoid" id="B0D4F9"/>
<dbReference type="AlphaFoldDB" id="B0D4F9"/>
<evidence type="ECO:0000313" key="3">
    <source>
        <dbReference type="Proteomes" id="UP000001194"/>
    </source>
</evidence>
<evidence type="ECO:0000313" key="2">
    <source>
        <dbReference type="EMBL" id="EDR10556.1"/>
    </source>
</evidence>
<gene>
    <name evidence="2" type="ORF">LACBIDRAFT_325290</name>
</gene>